<dbReference type="Proteomes" id="UP000236736">
    <property type="component" value="Unassembled WGS sequence"/>
</dbReference>
<sequence length="51" mass="6056">MEKKPGKYEGKLPPLESRQILLNVNELEKGQYELILLQNGIPFKRVYFKKH</sequence>
<dbReference type="EMBL" id="FNVR01000002">
    <property type="protein sequence ID" value="SEF57913.1"/>
    <property type="molecule type" value="Genomic_DNA"/>
</dbReference>
<dbReference type="RefSeq" id="WP_160111199.1">
    <property type="nucleotide sequence ID" value="NZ_BBFN01000017.1"/>
</dbReference>
<dbReference type="OrthoDB" id="1109141at2"/>
<keyword evidence="2" id="KW-1185">Reference proteome</keyword>
<dbReference type="STRING" id="1120964.GCA_001313265_03684"/>
<proteinExistence type="predicted"/>
<reference evidence="2" key="1">
    <citation type="submission" date="2016-10" db="EMBL/GenBank/DDBJ databases">
        <authorList>
            <person name="Varghese N."/>
            <person name="Submissions S."/>
        </authorList>
    </citation>
    <scope>NUCLEOTIDE SEQUENCE [LARGE SCALE GENOMIC DNA]</scope>
    <source>
        <strain evidence="2">DSM 17298</strain>
    </source>
</reference>
<evidence type="ECO:0000313" key="1">
    <source>
        <dbReference type="EMBL" id="SEF57913.1"/>
    </source>
</evidence>
<protein>
    <submittedName>
        <fullName evidence="1">Uncharacterized protein</fullName>
    </submittedName>
</protein>
<name>A0A1H5T517_9BACT</name>
<dbReference type="AlphaFoldDB" id="A0A1H5T517"/>
<gene>
    <name evidence="1" type="ORF">SAMN03080598_00697</name>
</gene>
<evidence type="ECO:0000313" key="2">
    <source>
        <dbReference type="Proteomes" id="UP000236736"/>
    </source>
</evidence>
<accession>A0A1H5T517</accession>
<organism evidence="1 2">
    <name type="scientific">Algoriphagus boritolerans DSM 17298 = JCM 18970</name>
    <dbReference type="NCBI Taxonomy" id="1120964"/>
    <lineage>
        <taxon>Bacteria</taxon>
        <taxon>Pseudomonadati</taxon>
        <taxon>Bacteroidota</taxon>
        <taxon>Cytophagia</taxon>
        <taxon>Cytophagales</taxon>
        <taxon>Cyclobacteriaceae</taxon>
        <taxon>Algoriphagus</taxon>
    </lineage>
</organism>